<sequence>MAHPSRAFADAAAAALRALQCSGPARSAGATAPIAAGAVPPAPAASAGDPTLLPVASGTSVHSPPAPPSSPESAAGATETPPPAAPIEEAPDSPPTPPPSASAPPSPTPAPSVTLATRGASVPPTAVVLGEQQVLELARLVVGVARLPLARVNPVLDRNLQAATNVGEVLAAAVAPLDEEMHLRQRADYFLVTANSDCNQALQNIQDMRTELTHANQQLLEMNAAISQHGNITRSLEGRTQTAEADAAAAVRRNTQIHERIKASLVVYNTQLEKLRKQLADRDRADVIPARIRALTDENNSLRRANSILRRHSAAYGLYVDSLVLASAGISAAEIDWNLLGLSPLTVTVASPRRNKSSSEEEEESKTAGVSMAEPTEGSAAPAASQVVSAGLSESTGAFKRKPDSQAESASAEGTTVGRPESQSCSGRWVIQPRSASGEVPAPPPSTPRPSTTFRTSRLDAQPLPYEHSDVPLYPRLTGATLVPQPARSPPPRDEGYPDFEFGGAGSPDDVPQDDLEPGEIPEAPAGTEEAEGPASEAPATTTESPPAVPVPEAASIVSQALVSVGPTGDAPAESPDGDNEGPSASRSSPSAPPTRTAAGPGDSSPPEGSPEGGSSDGSETSEDRAALMREMFGSDDESEASAAQRTGPAAPPAPQATATEVPVVAQAAPAALPHRPYTRSTSVHAHALVTATVTATPRAGPASIAPAVVDASDAAAGSRKLNNLASLFLEPGFVSPGGQECWSLIQNASVPLIFDDDLVAPCSADGIKAFGKATLGLALWERRHWIWAKAIKAFIDNLAAALGHRNPVVVKLRKKWAKYYKQRSYRADRLRDRMPHQHPTEVLLEPSYSQYSFEVMEWAPTTDDWISEIAELDAGEPWRNCWFQDPASHPYNTAFAPCNDVPLFVPRDMTREAVASSVVIEPSLRTSMVVAPWVTEFAAAHEARSPSPSSGTKGSDEGASSTESNLGVLAQISSEI</sequence>
<feature type="compositionally biased region" description="Low complexity" evidence="2">
    <location>
        <begin position="582"/>
        <end position="607"/>
    </location>
</feature>
<evidence type="ECO:0000256" key="1">
    <source>
        <dbReference type="SAM" id="Coils"/>
    </source>
</evidence>
<feature type="compositionally biased region" description="Acidic residues" evidence="2">
    <location>
        <begin position="511"/>
        <end position="520"/>
    </location>
</feature>
<proteinExistence type="predicted"/>
<dbReference type="Proteomes" id="UP000002640">
    <property type="component" value="Unassembled WGS sequence"/>
</dbReference>
<feature type="region of interest" description="Disordered" evidence="2">
    <location>
        <begin position="635"/>
        <end position="660"/>
    </location>
</feature>
<evidence type="ECO:0000313" key="3">
    <source>
        <dbReference type="EMBL" id="EGZ13350.1"/>
    </source>
</evidence>
<keyword evidence="1" id="KW-0175">Coiled coil</keyword>
<dbReference type="GeneID" id="20646927"/>
<gene>
    <name evidence="3" type="ORF">PHYSODRAFT_335125</name>
</gene>
<dbReference type="InParanoid" id="G4ZU76"/>
<feature type="compositionally biased region" description="Low complexity" evidence="2">
    <location>
        <begin position="36"/>
        <end position="50"/>
    </location>
</feature>
<feature type="compositionally biased region" description="Polar residues" evidence="2">
    <location>
        <begin position="947"/>
        <end position="977"/>
    </location>
</feature>
<dbReference type="OMA" id="TDDWISE"/>
<feature type="region of interest" description="Disordered" evidence="2">
    <location>
        <begin position="351"/>
        <end position="622"/>
    </location>
</feature>
<evidence type="ECO:0000256" key="2">
    <source>
        <dbReference type="SAM" id="MobiDB-lite"/>
    </source>
</evidence>
<feature type="region of interest" description="Disordered" evidence="2">
    <location>
        <begin position="942"/>
        <end position="977"/>
    </location>
</feature>
<keyword evidence="4" id="KW-1185">Reference proteome</keyword>
<organism evidence="3 4">
    <name type="scientific">Phytophthora sojae (strain P6497)</name>
    <name type="common">Soybean stem and root rot agent</name>
    <name type="synonym">Phytophthora megasperma f. sp. glycines</name>
    <dbReference type="NCBI Taxonomy" id="1094619"/>
    <lineage>
        <taxon>Eukaryota</taxon>
        <taxon>Sar</taxon>
        <taxon>Stramenopiles</taxon>
        <taxon>Oomycota</taxon>
        <taxon>Peronosporomycetes</taxon>
        <taxon>Peronosporales</taxon>
        <taxon>Peronosporaceae</taxon>
        <taxon>Phytophthora</taxon>
    </lineage>
</organism>
<feature type="coiled-coil region" evidence="1">
    <location>
        <begin position="191"/>
        <end position="225"/>
    </location>
</feature>
<feature type="region of interest" description="Disordered" evidence="2">
    <location>
        <begin position="36"/>
        <end position="117"/>
    </location>
</feature>
<evidence type="ECO:0000313" key="4">
    <source>
        <dbReference type="Proteomes" id="UP000002640"/>
    </source>
</evidence>
<feature type="coiled-coil region" evidence="1">
    <location>
        <begin position="258"/>
        <end position="312"/>
    </location>
</feature>
<protein>
    <submittedName>
        <fullName evidence="3">Uncharacterized protein</fullName>
    </submittedName>
</protein>
<reference evidence="3 4" key="1">
    <citation type="journal article" date="2006" name="Science">
        <title>Phytophthora genome sequences uncover evolutionary origins and mechanisms of pathogenesis.</title>
        <authorList>
            <person name="Tyler B.M."/>
            <person name="Tripathy S."/>
            <person name="Zhang X."/>
            <person name="Dehal P."/>
            <person name="Jiang R.H."/>
            <person name="Aerts A."/>
            <person name="Arredondo F.D."/>
            <person name="Baxter L."/>
            <person name="Bensasson D."/>
            <person name="Beynon J.L."/>
            <person name="Chapman J."/>
            <person name="Damasceno C.M."/>
            <person name="Dorrance A.E."/>
            <person name="Dou D."/>
            <person name="Dickerman A.W."/>
            <person name="Dubchak I.L."/>
            <person name="Garbelotto M."/>
            <person name="Gijzen M."/>
            <person name="Gordon S.G."/>
            <person name="Govers F."/>
            <person name="Grunwald N.J."/>
            <person name="Huang W."/>
            <person name="Ivors K.L."/>
            <person name="Jones R.W."/>
            <person name="Kamoun S."/>
            <person name="Krampis K."/>
            <person name="Lamour K.H."/>
            <person name="Lee M.K."/>
            <person name="McDonald W.H."/>
            <person name="Medina M."/>
            <person name="Meijer H.J."/>
            <person name="Nordberg E.K."/>
            <person name="Maclean D.J."/>
            <person name="Ospina-Giraldo M.D."/>
            <person name="Morris P.F."/>
            <person name="Phuntumart V."/>
            <person name="Putnam N.H."/>
            <person name="Rash S."/>
            <person name="Rose J.K."/>
            <person name="Sakihama Y."/>
            <person name="Salamov A.A."/>
            <person name="Savidor A."/>
            <person name="Scheuring C.F."/>
            <person name="Smith B.M."/>
            <person name="Sobral B.W."/>
            <person name="Terry A."/>
            <person name="Torto-Alalibo T.A."/>
            <person name="Win J."/>
            <person name="Xu Z."/>
            <person name="Zhang H."/>
            <person name="Grigoriev I.V."/>
            <person name="Rokhsar D.S."/>
            <person name="Boore J.L."/>
        </authorList>
    </citation>
    <scope>NUCLEOTIDE SEQUENCE [LARGE SCALE GENOMIC DNA]</scope>
    <source>
        <strain evidence="3 4">P6497</strain>
    </source>
</reference>
<dbReference type="RefSeq" id="XP_009530779.1">
    <property type="nucleotide sequence ID" value="XM_009532484.1"/>
</dbReference>
<accession>G4ZU76</accession>
<name>G4ZU76_PHYSP</name>
<dbReference type="EMBL" id="JH159156">
    <property type="protein sequence ID" value="EGZ13350.1"/>
    <property type="molecule type" value="Genomic_DNA"/>
</dbReference>
<feature type="compositionally biased region" description="Low complexity" evidence="2">
    <location>
        <begin position="521"/>
        <end position="559"/>
    </location>
</feature>
<feature type="compositionally biased region" description="Low complexity" evidence="2">
    <location>
        <begin position="379"/>
        <end position="390"/>
    </location>
</feature>
<dbReference type="AlphaFoldDB" id="G4ZU76"/>
<feature type="compositionally biased region" description="Pro residues" evidence="2">
    <location>
        <begin position="92"/>
        <end position="110"/>
    </location>
</feature>
<dbReference type="KEGG" id="psoj:PHYSODRAFT_335125"/>